<name>A0A0A0EW68_9GAMM</name>
<comment type="caution">
    <text evidence="1">The sequence shown here is derived from an EMBL/GenBank/DDBJ whole genome shotgun (WGS) entry which is preliminary data.</text>
</comment>
<dbReference type="EMBL" id="AVPU01000006">
    <property type="protein sequence ID" value="KGM55226.1"/>
    <property type="molecule type" value="Genomic_DNA"/>
</dbReference>
<gene>
    <name evidence="1" type="ORF">N800_14730</name>
</gene>
<proteinExistence type="predicted"/>
<organism evidence="1 2">
    <name type="scientific">Lysobacter daejeonensis GH1-9</name>
    <dbReference type="NCBI Taxonomy" id="1385517"/>
    <lineage>
        <taxon>Bacteria</taxon>
        <taxon>Pseudomonadati</taxon>
        <taxon>Pseudomonadota</taxon>
        <taxon>Gammaproteobacteria</taxon>
        <taxon>Lysobacterales</taxon>
        <taxon>Lysobacteraceae</taxon>
        <taxon>Aerolutibacter</taxon>
    </lineage>
</organism>
<reference evidence="1 2" key="1">
    <citation type="submission" date="2013-08" db="EMBL/GenBank/DDBJ databases">
        <title>Genome sequencing of Lysobacter.</title>
        <authorList>
            <person name="Zhang S."/>
            <person name="Wang G."/>
        </authorList>
    </citation>
    <scope>NUCLEOTIDE SEQUENCE [LARGE SCALE GENOMIC DNA]</scope>
    <source>
        <strain evidence="1 2">GH1-9</strain>
    </source>
</reference>
<keyword evidence="2" id="KW-1185">Reference proteome</keyword>
<evidence type="ECO:0000313" key="1">
    <source>
        <dbReference type="EMBL" id="KGM55226.1"/>
    </source>
</evidence>
<dbReference type="InterPro" id="IPR010321">
    <property type="entry name" value="DUF922"/>
</dbReference>
<evidence type="ECO:0008006" key="3">
    <source>
        <dbReference type="Google" id="ProtNLM"/>
    </source>
</evidence>
<dbReference type="AlphaFoldDB" id="A0A0A0EW68"/>
<dbReference type="Pfam" id="PF06037">
    <property type="entry name" value="DUF922"/>
    <property type="match status" value="1"/>
</dbReference>
<dbReference type="Proteomes" id="UP000029998">
    <property type="component" value="Unassembled WGS sequence"/>
</dbReference>
<protein>
    <recommendedName>
        <fullName evidence="3">DUF922 domain-containing protein</fullName>
    </recommendedName>
</protein>
<sequence length="138" mass="15364">MDAAAGGHALTRSEIQVGYAFERSRGECVLIEAQVAVDVTTVLPSWEPDKPVPAALRHQWQQVRKALDTHEQGHADHALAASEELRQQLAQLPATAPSCRDIESAAQRILFRVMTRLKFRDQRYDMRTQYGSAQGAVL</sequence>
<dbReference type="eggNOG" id="COG5661">
    <property type="taxonomic scope" value="Bacteria"/>
</dbReference>
<accession>A0A0A0EW68</accession>
<evidence type="ECO:0000313" key="2">
    <source>
        <dbReference type="Proteomes" id="UP000029998"/>
    </source>
</evidence>